<reference evidence="2" key="2">
    <citation type="journal article" date="2021" name="Microbiome">
        <title>Successional dynamics and alternative stable states in a saline activated sludge microbial community over 9 years.</title>
        <authorList>
            <person name="Wang Y."/>
            <person name="Ye J."/>
            <person name="Ju F."/>
            <person name="Liu L."/>
            <person name="Boyd J.A."/>
            <person name="Deng Y."/>
            <person name="Parks D.H."/>
            <person name="Jiang X."/>
            <person name="Yin X."/>
            <person name="Woodcroft B.J."/>
            <person name="Tyson G.W."/>
            <person name="Hugenholtz P."/>
            <person name="Polz M.F."/>
            <person name="Zhang T."/>
        </authorList>
    </citation>
    <scope>NUCLEOTIDE SEQUENCE</scope>
    <source>
        <strain evidence="2">HKST-UBA14</strain>
    </source>
</reference>
<sequence length="258" mass="29731">MLNKTDKQLNKLRTFNFVMGCFHLLQGILLWVLSTDFTLPINTYFLKFNQATMNLQPVEDTVWELRLAPWIAVFLFMSAAAHFIISSPGIYEWYAKNLKNGINYARWYEYAFSSSLMIVIISLLVGIYDLSALIPIFGINAMMILFGLMMELHNQTTKKTDWTSFIYGSIAGIVPWIVIAFNLAGAGEGDLKPPTFVYWIFFTIFIFFNTFAINMFLQYKQVGKWKDYLFGEKMYIVLSLLAKSALAWQIFAGTLRPV</sequence>
<evidence type="ECO:0000313" key="2">
    <source>
        <dbReference type="EMBL" id="MCA9383786.1"/>
    </source>
</evidence>
<dbReference type="Proteomes" id="UP000783287">
    <property type="component" value="Unassembled WGS sequence"/>
</dbReference>
<feature type="transmembrane region" description="Helical" evidence="1">
    <location>
        <begin position="196"/>
        <end position="217"/>
    </location>
</feature>
<dbReference type="EMBL" id="JAGQLK010000135">
    <property type="protein sequence ID" value="MCA9383786.1"/>
    <property type="molecule type" value="Genomic_DNA"/>
</dbReference>
<evidence type="ECO:0000313" key="3">
    <source>
        <dbReference type="Proteomes" id="UP000783287"/>
    </source>
</evidence>
<comment type="caution">
    <text evidence="2">The sequence shown here is derived from an EMBL/GenBank/DDBJ whole genome shotgun (WGS) entry which is preliminary data.</text>
</comment>
<keyword evidence="1" id="KW-0812">Transmembrane</keyword>
<keyword evidence="1" id="KW-0472">Membrane</keyword>
<reference evidence="2" key="1">
    <citation type="submission" date="2020-04" db="EMBL/GenBank/DDBJ databases">
        <authorList>
            <person name="Zhang T."/>
        </authorList>
    </citation>
    <scope>NUCLEOTIDE SEQUENCE</scope>
    <source>
        <strain evidence="2">HKST-UBA14</strain>
    </source>
</reference>
<feature type="transmembrane region" description="Helical" evidence="1">
    <location>
        <begin position="67"/>
        <end position="86"/>
    </location>
</feature>
<dbReference type="AlphaFoldDB" id="A0A955RJB1"/>
<dbReference type="NCBIfam" id="NF038020">
    <property type="entry name" value="HeR"/>
    <property type="match status" value="1"/>
</dbReference>
<feature type="transmembrane region" description="Helical" evidence="1">
    <location>
        <begin position="107"/>
        <end position="128"/>
    </location>
</feature>
<feature type="transmembrane region" description="Helical" evidence="1">
    <location>
        <begin position="164"/>
        <end position="184"/>
    </location>
</feature>
<accession>A0A955RJB1</accession>
<dbReference type="InterPro" id="IPR041113">
    <property type="entry name" value="Heliorhodopsin"/>
</dbReference>
<keyword evidence="1" id="KW-1133">Transmembrane helix</keyword>
<feature type="transmembrane region" description="Helical" evidence="1">
    <location>
        <begin position="134"/>
        <end position="152"/>
    </location>
</feature>
<name>A0A955RJB1_9BACT</name>
<dbReference type="Pfam" id="PF18761">
    <property type="entry name" value="Heliorhodopsin"/>
    <property type="match status" value="1"/>
</dbReference>
<proteinExistence type="predicted"/>
<feature type="transmembrane region" description="Helical" evidence="1">
    <location>
        <begin position="12"/>
        <end position="33"/>
    </location>
</feature>
<gene>
    <name evidence="2" type="primary">heR</name>
    <name evidence="2" type="ORF">KC909_05455</name>
</gene>
<protein>
    <submittedName>
        <fullName evidence="2">Heliorhodopsin HeR</fullName>
    </submittedName>
</protein>
<evidence type="ECO:0000256" key="1">
    <source>
        <dbReference type="SAM" id="Phobius"/>
    </source>
</evidence>
<organism evidence="2 3">
    <name type="scientific">Candidatus Dojkabacteria bacterium</name>
    <dbReference type="NCBI Taxonomy" id="2099670"/>
    <lineage>
        <taxon>Bacteria</taxon>
        <taxon>Candidatus Dojkabacteria</taxon>
    </lineage>
</organism>
<feature type="transmembrane region" description="Helical" evidence="1">
    <location>
        <begin position="229"/>
        <end position="251"/>
    </location>
</feature>
<dbReference type="Gene3D" id="1.20.1070.10">
    <property type="entry name" value="Rhodopsin 7-helix transmembrane proteins"/>
    <property type="match status" value="1"/>
</dbReference>